<dbReference type="SUPFAM" id="SSF53920">
    <property type="entry name" value="Fe-only hydrogenase"/>
    <property type="match status" value="1"/>
</dbReference>
<evidence type="ECO:0000313" key="2">
    <source>
        <dbReference type="EMBL" id="MDA3733747.1"/>
    </source>
</evidence>
<accession>A0AA42DRN4</accession>
<evidence type="ECO:0000313" key="3">
    <source>
        <dbReference type="Proteomes" id="UP001169242"/>
    </source>
</evidence>
<gene>
    <name evidence="2" type="ORF">PBV87_19945</name>
</gene>
<name>A0AA42DRN4_9FIRM</name>
<dbReference type="PROSITE" id="PS51379">
    <property type="entry name" value="4FE4S_FER_2"/>
    <property type="match status" value="1"/>
</dbReference>
<dbReference type="EMBL" id="JAQIFT010000068">
    <property type="protein sequence ID" value="MDA3733747.1"/>
    <property type="molecule type" value="Genomic_DNA"/>
</dbReference>
<organism evidence="2 3">
    <name type="scientific">Holtiella tumoricola</name>
    <dbReference type="NCBI Taxonomy" id="3018743"/>
    <lineage>
        <taxon>Bacteria</taxon>
        <taxon>Bacillati</taxon>
        <taxon>Bacillota</taxon>
        <taxon>Clostridia</taxon>
        <taxon>Lachnospirales</taxon>
        <taxon>Cellulosilyticaceae</taxon>
        <taxon>Holtiella</taxon>
    </lineage>
</organism>
<sequence length="450" mass="50146">MKENYYPLFKRLIEAYTEGDFKETVDQMLKEEFEDDQQGREVLAALCGIDINTLNPDAFTYEIADAITKNQVYTKIVQKVHHCGEDCECIEGQSKCQSVCPFSAIMKDLDSGDKWIDSELCMNCGRCVTVCDKGNYMDLKQFLPLYELLKTGEKVIAIVAPAIAGQFGEQVSLDQLREAFIKIGFTDMMEVAVAADVLSLKEALEFSEHVKTKDDLLITSCCCPIWVAMLRKVYQDLVKYVSPSVSPMVAMGRIIKKLNPDAKVVFIGPCIAKKSEAKEPDIADAVDYVLTFQEVEVIFDAFKIDVHTLEGVPTIDYASRGGRLYAHTGGVSQAVYEIVEEIFPKKKELFKAIQIDGAANCKQFLNKFEQSNNDITFVEGMGCIGGCVGGPKAIVNKEIGKEAVDKVAYESAIKIPVHSEVLVRLFEQLDIHSVEDLKAKSSLFERSFES</sequence>
<protein>
    <submittedName>
        <fullName evidence="2">Iron hydrogenase</fullName>
    </submittedName>
</protein>
<comment type="caution">
    <text evidence="2">The sequence shown here is derived from an EMBL/GenBank/DDBJ whole genome shotgun (WGS) entry which is preliminary data.</text>
</comment>
<reference evidence="2" key="1">
    <citation type="journal article" date="2023" name="Int. J. Syst. Evol. Microbiol.">
        <title>&lt;i&gt;Holtiella tumoricola&lt;/i&gt; gen. nov. sp. nov., isolated from a human clinical sample.</title>
        <authorList>
            <person name="Allen-Vercoe E."/>
            <person name="Daigneault M.C."/>
            <person name="Vancuren S.J."/>
            <person name="Cochrane K."/>
            <person name="O'Neal L.L."/>
            <person name="Sankaranarayanan K."/>
            <person name="Lawson P.A."/>
        </authorList>
    </citation>
    <scope>NUCLEOTIDE SEQUENCE</scope>
    <source>
        <strain evidence="2">CC70A</strain>
    </source>
</reference>
<keyword evidence="3" id="KW-1185">Reference proteome</keyword>
<dbReference type="InterPro" id="IPR004108">
    <property type="entry name" value="Fe_hydrogenase_lsu_C"/>
</dbReference>
<dbReference type="Proteomes" id="UP001169242">
    <property type="component" value="Unassembled WGS sequence"/>
</dbReference>
<dbReference type="PANTHER" id="PTHR11615">
    <property type="entry name" value="NITRATE, FORMATE, IRON DEHYDROGENASE"/>
    <property type="match status" value="1"/>
</dbReference>
<dbReference type="InterPro" id="IPR009016">
    <property type="entry name" value="Fe_hydrogenase"/>
</dbReference>
<dbReference type="InterPro" id="IPR050340">
    <property type="entry name" value="Cytosolic_Fe-S_CAF"/>
</dbReference>
<proteinExistence type="predicted"/>
<dbReference type="SUPFAM" id="SSF54862">
    <property type="entry name" value="4Fe-4S ferredoxins"/>
    <property type="match status" value="1"/>
</dbReference>
<dbReference type="RefSeq" id="WP_271013478.1">
    <property type="nucleotide sequence ID" value="NZ_JAQIFT010000068.1"/>
</dbReference>
<dbReference type="Gene3D" id="3.30.70.20">
    <property type="match status" value="1"/>
</dbReference>
<dbReference type="Gene3D" id="3.40.950.10">
    <property type="entry name" value="Fe-only Hydrogenase (Larger Subunit), Chain L, domain 3"/>
    <property type="match status" value="1"/>
</dbReference>
<dbReference type="AlphaFoldDB" id="A0AA42DRN4"/>
<dbReference type="InterPro" id="IPR017896">
    <property type="entry name" value="4Fe4S_Fe-S-bd"/>
</dbReference>
<dbReference type="Pfam" id="PF02906">
    <property type="entry name" value="Fe_hyd_lg_C"/>
    <property type="match status" value="1"/>
</dbReference>
<evidence type="ECO:0000259" key="1">
    <source>
        <dbReference type="PROSITE" id="PS51379"/>
    </source>
</evidence>
<feature type="domain" description="4Fe-4S ferredoxin-type" evidence="1">
    <location>
        <begin position="112"/>
        <end position="142"/>
    </location>
</feature>